<dbReference type="PANTHER" id="PTHR11360">
    <property type="entry name" value="MONOCARBOXYLATE TRANSPORTER"/>
    <property type="match status" value="1"/>
</dbReference>
<reference evidence="7 8" key="1">
    <citation type="submission" date="2020-04" db="EMBL/GenBank/DDBJ databases">
        <title>MicrobeNet Type strains.</title>
        <authorList>
            <person name="Nicholson A.C."/>
        </authorList>
    </citation>
    <scope>NUCLEOTIDE SEQUENCE [LARGE SCALE GENOMIC DNA]</scope>
    <source>
        <strain evidence="7 8">ATCC BAA-14</strain>
    </source>
</reference>
<evidence type="ECO:0000256" key="5">
    <source>
        <dbReference type="SAM" id="Phobius"/>
    </source>
</evidence>
<dbReference type="InterPro" id="IPR020846">
    <property type="entry name" value="MFS_dom"/>
</dbReference>
<feature type="transmembrane region" description="Helical" evidence="5">
    <location>
        <begin position="89"/>
        <end position="107"/>
    </location>
</feature>
<feature type="transmembrane region" description="Helical" evidence="5">
    <location>
        <begin position="179"/>
        <end position="199"/>
    </location>
</feature>
<feature type="transmembrane region" description="Helical" evidence="5">
    <location>
        <begin position="286"/>
        <end position="305"/>
    </location>
</feature>
<feature type="transmembrane region" description="Helical" evidence="5">
    <location>
        <begin position="21"/>
        <end position="45"/>
    </location>
</feature>
<gene>
    <name evidence="7" type="ORF">HGA05_26070</name>
</gene>
<feature type="transmembrane region" description="Helical" evidence="5">
    <location>
        <begin position="57"/>
        <end position="77"/>
    </location>
</feature>
<dbReference type="PANTHER" id="PTHR11360:SF290">
    <property type="entry name" value="MONOCARBOXYLATE MFS PERMEASE"/>
    <property type="match status" value="1"/>
</dbReference>
<evidence type="ECO:0000256" key="4">
    <source>
        <dbReference type="ARBA" id="ARBA00023136"/>
    </source>
</evidence>
<evidence type="ECO:0000313" key="8">
    <source>
        <dbReference type="Proteomes" id="UP000563898"/>
    </source>
</evidence>
<keyword evidence="2 5" id="KW-0812">Transmembrane</keyword>
<comment type="caution">
    <text evidence="7">The sequence shown here is derived from an EMBL/GenBank/DDBJ whole genome shotgun (WGS) entry which is preliminary data.</text>
</comment>
<dbReference type="InterPro" id="IPR050327">
    <property type="entry name" value="Proton-linked_MCT"/>
</dbReference>
<dbReference type="GO" id="GO:0022857">
    <property type="term" value="F:transmembrane transporter activity"/>
    <property type="evidence" value="ECO:0007669"/>
    <property type="project" value="InterPro"/>
</dbReference>
<dbReference type="GO" id="GO:0005886">
    <property type="term" value="C:plasma membrane"/>
    <property type="evidence" value="ECO:0007669"/>
    <property type="project" value="UniProtKB-SubCell"/>
</dbReference>
<dbReference type="RefSeq" id="WP_006368977.1">
    <property type="nucleotide sequence ID" value="NZ_CP116236.1"/>
</dbReference>
<dbReference type="AlphaFoldDB" id="A0A846WX68"/>
<comment type="subcellular location">
    <subcellularLocation>
        <location evidence="1">Cell membrane</location>
        <topology evidence="1">Multi-pass membrane protein</topology>
    </subcellularLocation>
</comment>
<feature type="transmembrane region" description="Helical" evidence="5">
    <location>
        <begin position="311"/>
        <end position="332"/>
    </location>
</feature>
<dbReference type="EMBL" id="JAAXPC010000027">
    <property type="protein sequence ID" value="NKY05031.1"/>
    <property type="molecule type" value="Genomic_DNA"/>
</dbReference>
<feature type="transmembrane region" description="Helical" evidence="5">
    <location>
        <begin position="113"/>
        <end position="137"/>
    </location>
</feature>
<proteinExistence type="predicted"/>
<sequence>MTAEAVCPSAESPATTLDRRLLIAVFAVSNTVAYVVLIQILPVIIDNMADDLGVSRTAVAGASTISTLMGALAAFPIGRLMDRHGGRMMMTAGSLIGVGAAVMWSQATSLAVLYAAFVFVGLAIAMSTYEAAFAVIVVATDAPHRDRTILAVTMIAGLSTYLVYPALGWMNAEWGWRTTLLVLSALLLVTAVPGHLMVIPSRERHRSRVQRRTGVPVGAAFRQRRFWLLLIAFVGQAGSVAAFLLLVISYLLSVGHSMWIATSIPVSIGAMQILSRLALVTVLRGVALTPVACGAFAIQGLGLMLLPLAGLSVPVTLLCVSAVGIGQGVGVIARPSIIADNFGVAHFASVLAAITVPMALARAASPLMGAWLGDWRFLVICGASALVASAALLPLLRGGRVSADSP</sequence>
<dbReference type="Proteomes" id="UP000563898">
    <property type="component" value="Unassembled WGS sequence"/>
</dbReference>
<evidence type="ECO:0000256" key="3">
    <source>
        <dbReference type="ARBA" id="ARBA00022989"/>
    </source>
</evidence>
<feature type="transmembrane region" description="Helical" evidence="5">
    <location>
        <begin position="226"/>
        <end position="252"/>
    </location>
</feature>
<dbReference type="InterPro" id="IPR036259">
    <property type="entry name" value="MFS_trans_sf"/>
</dbReference>
<feature type="transmembrane region" description="Helical" evidence="5">
    <location>
        <begin position="375"/>
        <end position="396"/>
    </location>
</feature>
<feature type="transmembrane region" description="Helical" evidence="5">
    <location>
        <begin position="258"/>
        <end position="279"/>
    </location>
</feature>
<dbReference type="Pfam" id="PF07690">
    <property type="entry name" value="MFS_1"/>
    <property type="match status" value="1"/>
</dbReference>
<feature type="domain" description="Major facilitator superfamily (MFS) profile" evidence="6">
    <location>
        <begin position="22"/>
        <end position="400"/>
    </location>
</feature>
<name>A0A846WX68_9ACTN</name>
<evidence type="ECO:0000256" key="1">
    <source>
        <dbReference type="ARBA" id="ARBA00004651"/>
    </source>
</evidence>
<dbReference type="InterPro" id="IPR011701">
    <property type="entry name" value="MFS"/>
</dbReference>
<evidence type="ECO:0000256" key="2">
    <source>
        <dbReference type="ARBA" id="ARBA00022692"/>
    </source>
</evidence>
<accession>A0A846WX68</accession>
<evidence type="ECO:0000259" key="6">
    <source>
        <dbReference type="PROSITE" id="PS50850"/>
    </source>
</evidence>
<dbReference type="PROSITE" id="PS50850">
    <property type="entry name" value="MFS"/>
    <property type="match status" value="1"/>
</dbReference>
<organism evidence="7 8">
    <name type="scientific">Gordonia polyisoprenivorans</name>
    <dbReference type="NCBI Taxonomy" id="84595"/>
    <lineage>
        <taxon>Bacteria</taxon>
        <taxon>Bacillati</taxon>
        <taxon>Actinomycetota</taxon>
        <taxon>Actinomycetes</taxon>
        <taxon>Mycobacteriales</taxon>
        <taxon>Gordoniaceae</taxon>
        <taxon>Gordonia</taxon>
    </lineage>
</organism>
<feature type="transmembrane region" description="Helical" evidence="5">
    <location>
        <begin position="149"/>
        <end position="167"/>
    </location>
</feature>
<keyword evidence="4 5" id="KW-0472">Membrane</keyword>
<keyword evidence="3 5" id="KW-1133">Transmembrane helix</keyword>
<protein>
    <submittedName>
        <fullName evidence="7">MFS transporter</fullName>
    </submittedName>
</protein>
<dbReference type="Gene3D" id="1.20.1250.20">
    <property type="entry name" value="MFS general substrate transporter like domains"/>
    <property type="match status" value="1"/>
</dbReference>
<feature type="transmembrane region" description="Helical" evidence="5">
    <location>
        <begin position="344"/>
        <end position="363"/>
    </location>
</feature>
<evidence type="ECO:0000313" key="7">
    <source>
        <dbReference type="EMBL" id="NKY05031.1"/>
    </source>
</evidence>
<dbReference type="SUPFAM" id="SSF103473">
    <property type="entry name" value="MFS general substrate transporter"/>
    <property type="match status" value="1"/>
</dbReference>